<keyword evidence="4" id="KW-0804">Transcription</keyword>
<evidence type="ECO:0000313" key="8">
    <source>
        <dbReference type="Proteomes" id="UP000232164"/>
    </source>
</evidence>
<dbReference type="InterPro" id="IPR037171">
    <property type="entry name" value="NagB/RpiA_transferase-like"/>
</dbReference>
<keyword evidence="2" id="KW-0805">Transcription regulation</keyword>
<keyword evidence="3 7" id="KW-0238">DNA-binding</keyword>
<feature type="domain" description="HTH deoR-type" evidence="5">
    <location>
        <begin position="8"/>
        <end position="63"/>
    </location>
</feature>
<reference evidence="6 8" key="1">
    <citation type="submission" date="2017-11" db="EMBL/GenBank/DDBJ databases">
        <authorList>
            <person name="Han C.G."/>
        </authorList>
    </citation>
    <scope>NUCLEOTIDE SEQUENCE [LARGE SCALE GENOMIC DNA]</scope>
    <source>
        <strain evidence="6 8">HCNT1</strain>
    </source>
</reference>
<dbReference type="SMART" id="SM00420">
    <property type="entry name" value="HTH_DEOR"/>
    <property type="match status" value="1"/>
</dbReference>
<gene>
    <name evidence="6" type="ORF">CWR43_33640</name>
    <name evidence="7" type="ORF">N2599_17385</name>
</gene>
<evidence type="ECO:0000256" key="3">
    <source>
        <dbReference type="ARBA" id="ARBA00023125"/>
    </source>
</evidence>
<dbReference type="GO" id="GO:0003677">
    <property type="term" value="F:DNA binding"/>
    <property type="evidence" value="ECO:0007669"/>
    <property type="project" value="UniProtKB-KW"/>
</dbReference>
<dbReference type="RefSeq" id="WP_037142979.1">
    <property type="nucleotide sequence ID" value="NZ_CP104143.1"/>
</dbReference>
<dbReference type="PROSITE" id="PS00894">
    <property type="entry name" value="HTH_DEOR_1"/>
    <property type="match status" value="1"/>
</dbReference>
<name>A0A2N0CZ48_RHISU</name>
<sequence length="263" mass="27872">MNTTEMLLRERQNIISGKLQANGRVLAAELALEFRVSEDTIRRDLREMAAAGLCERVYGGALPISPAGGSLKQRMDIALDRKELLAQAAVSQIAPGSTVFFDAGSTNLAIANALPSDMRLTAATNAPAIAAALMDNGGVDVIVIGGMVDRQVGGALGAKAMRDMEQLSPDLCILGACGIDLEAGVTTFGFEDAEFKRFATSRSRKVLVAVTSEKFGTAAPHSVLPVAHCECLVVEHDADEALLAAYRERGCRTVKAGRLDELR</sequence>
<dbReference type="SMART" id="SM01134">
    <property type="entry name" value="DeoRC"/>
    <property type="match status" value="1"/>
</dbReference>
<evidence type="ECO:0000313" key="7">
    <source>
        <dbReference type="EMBL" id="UWU13884.1"/>
    </source>
</evidence>
<organism evidence="6 8">
    <name type="scientific">Rhizobium sullae</name>
    <name type="common">Rhizobium hedysari</name>
    <dbReference type="NCBI Taxonomy" id="50338"/>
    <lineage>
        <taxon>Bacteria</taxon>
        <taxon>Pseudomonadati</taxon>
        <taxon>Pseudomonadota</taxon>
        <taxon>Alphaproteobacteria</taxon>
        <taxon>Hyphomicrobiales</taxon>
        <taxon>Rhizobiaceae</taxon>
        <taxon>Rhizobium/Agrobacterium group</taxon>
        <taxon>Rhizobium</taxon>
    </lineage>
</organism>
<dbReference type="Proteomes" id="UP000232164">
    <property type="component" value="Unassembled WGS sequence"/>
</dbReference>
<evidence type="ECO:0000256" key="4">
    <source>
        <dbReference type="ARBA" id="ARBA00023163"/>
    </source>
</evidence>
<dbReference type="Pfam" id="PF00455">
    <property type="entry name" value="DeoRC"/>
    <property type="match status" value="1"/>
</dbReference>
<dbReference type="PROSITE" id="PS51000">
    <property type="entry name" value="HTH_DEOR_2"/>
    <property type="match status" value="1"/>
</dbReference>
<dbReference type="SUPFAM" id="SSF46785">
    <property type="entry name" value="Winged helix' DNA-binding domain"/>
    <property type="match status" value="1"/>
</dbReference>
<proteinExistence type="predicted"/>
<dbReference type="PANTHER" id="PTHR30363">
    <property type="entry name" value="HTH-TYPE TRANSCRIPTIONAL REGULATOR SRLR-RELATED"/>
    <property type="match status" value="1"/>
</dbReference>
<accession>A0A2N0CZ48</accession>
<dbReference type="AlphaFoldDB" id="A0A2N0CZ48"/>
<dbReference type="Pfam" id="PF08220">
    <property type="entry name" value="HTH_DeoR"/>
    <property type="match status" value="1"/>
</dbReference>
<evidence type="ECO:0000256" key="1">
    <source>
        <dbReference type="ARBA" id="ARBA00022491"/>
    </source>
</evidence>
<dbReference type="PRINTS" id="PR00037">
    <property type="entry name" value="HTHLACR"/>
</dbReference>
<evidence type="ECO:0000259" key="5">
    <source>
        <dbReference type="PROSITE" id="PS51000"/>
    </source>
</evidence>
<dbReference type="InterPro" id="IPR036390">
    <property type="entry name" value="WH_DNA-bd_sf"/>
</dbReference>
<dbReference type="InterPro" id="IPR050313">
    <property type="entry name" value="Carb_Metab_HTH_regulators"/>
</dbReference>
<dbReference type="Gene3D" id="3.40.50.1360">
    <property type="match status" value="1"/>
</dbReference>
<reference evidence="7" key="3">
    <citation type="submission" date="2022-09" db="EMBL/GenBank/DDBJ databases">
        <title>Australian commercial rhizobial inoculants.</title>
        <authorList>
            <person name="Kohlmeier M.G."/>
            <person name="O'Hara G.W."/>
            <person name="Colombi E."/>
            <person name="Ramsay J.P."/>
            <person name="Terpolilli J."/>
        </authorList>
    </citation>
    <scope>NUCLEOTIDE SEQUENCE</scope>
    <source>
        <strain evidence="7">WSM1592</strain>
    </source>
</reference>
<dbReference type="STRING" id="1041146.GCA_000427985_03152"/>
<dbReference type="InterPro" id="IPR001034">
    <property type="entry name" value="DeoR_HTH"/>
</dbReference>
<keyword evidence="1" id="KW-0678">Repressor</keyword>
<evidence type="ECO:0000313" key="6">
    <source>
        <dbReference type="EMBL" id="PKA39121.1"/>
    </source>
</evidence>
<dbReference type="InterPro" id="IPR014036">
    <property type="entry name" value="DeoR-like_C"/>
</dbReference>
<evidence type="ECO:0000313" key="9">
    <source>
        <dbReference type="Proteomes" id="UP001060123"/>
    </source>
</evidence>
<dbReference type="Gene3D" id="1.10.10.10">
    <property type="entry name" value="Winged helix-like DNA-binding domain superfamily/Winged helix DNA-binding domain"/>
    <property type="match status" value="1"/>
</dbReference>
<dbReference type="InterPro" id="IPR018356">
    <property type="entry name" value="Tscrpt_reg_HTH_DeoR_CS"/>
</dbReference>
<dbReference type="Proteomes" id="UP001060123">
    <property type="component" value="Chromosome"/>
</dbReference>
<dbReference type="InterPro" id="IPR036388">
    <property type="entry name" value="WH-like_DNA-bd_sf"/>
</dbReference>
<dbReference type="SUPFAM" id="SSF100950">
    <property type="entry name" value="NagB/RpiA/CoA transferase-like"/>
    <property type="match status" value="1"/>
</dbReference>
<dbReference type="PANTHER" id="PTHR30363:SF4">
    <property type="entry name" value="GLYCEROL-3-PHOSPHATE REGULON REPRESSOR"/>
    <property type="match status" value="1"/>
</dbReference>
<evidence type="ECO:0000256" key="2">
    <source>
        <dbReference type="ARBA" id="ARBA00023015"/>
    </source>
</evidence>
<dbReference type="EMBL" id="PIQN01000032">
    <property type="protein sequence ID" value="PKA39121.1"/>
    <property type="molecule type" value="Genomic_DNA"/>
</dbReference>
<keyword evidence="9" id="KW-1185">Reference proteome</keyword>
<protein>
    <submittedName>
        <fullName evidence="7">DeoR/GlpR family DNA-binding transcription regulator</fullName>
    </submittedName>
    <submittedName>
        <fullName evidence="6">DeoR/GlpR transcriptional regulator</fullName>
    </submittedName>
</protein>
<dbReference type="EMBL" id="CP104143">
    <property type="protein sequence ID" value="UWU13884.1"/>
    <property type="molecule type" value="Genomic_DNA"/>
</dbReference>
<reference evidence="6 8" key="2">
    <citation type="submission" date="2017-12" db="EMBL/GenBank/DDBJ databases">
        <title>Genome sequence of Rhizobium sullae HCNT1 isolated from Sulla coronaria nodules and featuring peculiar denitrification phenotypes.</title>
        <authorList>
            <person name="De Diego-Diaz B."/>
            <person name="Treu L."/>
            <person name="Campanaro S."/>
            <person name="Da Silva Duarte V."/>
            <person name="Basaglia M."/>
            <person name="Favaro L."/>
            <person name="Casella S."/>
            <person name="Squartini A."/>
        </authorList>
    </citation>
    <scope>NUCLEOTIDE SEQUENCE [LARGE SCALE GENOMIC DNA]</scope>
    <source>
        <strain evidence="6 8">HCNT1</strain>
    </source>
</reference>
<dbReference type="GO" id="GO:0003700">
    <property type="term" value="F:DNA-binding transcription factor activity"/>
    <property type="evidence" value="ECO:0007669"/>
    <property type="project" value="InterPro"/>
</dbReference>